<accession>A0ABV9G0P5</accession>
<reference evidence="3" key="1">
    <citation type="journal article" date="2019" name="Int. J. Syst. Evol. Microbiol.">
        <title>The Global Catalogue of Microorganisms (GCM) 10K type strain sequencing project: providing services to taxonomists for standard genome sequencing and annotation.</title>
        <authorList>
            <consortium name="The Broad Institute Genomics Platform"/>
            <consortium name="The Broad Institute Genome Sequencing Center for Infectious Disease"/>
            <person name="Wu L."/>
            <person name="Ma J."/>
        </authorList>
    </citation>
    <scope>NUCLEOTIDE SEQUENCE [LARGE SCALE GENOMIC DNA]</scope>
    <source>
        <strain evidence="3">CGMCC 4.7139</strain>
    </source>
</reference>
<proteinExistence type="predicted"/>
<dbReference type="InterPro" id="IPR029069">
    <property type="entry name" value="HotDog_dom_sf"/>
</dbReference>
<feature type="region of interest" description="Disordered" evidence="1">
    <location>
        <begin position="158"/>
        <end position="178"/>
    </location>
</feature>
<evidence type="ECO:0000313" key="2">
    <source>
        <dbReference type="EMBL" id="MFC4607881.1"/>
    </source>
</evidence>
<name>A0ABV9G0P5_9ACTN</name>
<protein>
    <recommendedName>
        <fullName evidence="4">Thioesterase</fullName>
    </recommendedName>
</protein>
<dbReference type="EMBL" id="JBHSFE010000008">
    <property type="protein sequence ID" value="MFC4607881.1"/>
    <property type="molecule type" value="Genomic_DNA"/>
</dbReference>
<keyword evidence="3" id="KW-1185">Reference proteome</keyword>
<organism evidence="2 3">
    <name type="scientific">Streptomyces maoxianensis</name>
    <dbReference type="NCBI Taxonomy" id="1459942"/>
    <lineage>
        <taxon>Bacteria</taxon>
        <taxon>Bacillati</taxon>
        <taxon>Actinomycetota</taxon>
        <taxon>Actinomycetes</taxon>
        <taxon>Kitasatosporales</taxon>
        <taxon>Streptomycetaceae</taxon>
        <taxon>Streptomyces</taxon>
    </lineage>
</organism>
<dbReference type="RefSeq" id="WP_381193029.1">
    <property type="nucleotide sequence ID" value="NZ_JBHSFE010000008.1"/>
</dbReference>
<sequence>MADIDTAVKNVVTETTTVSLTPGYEGANIGTYIGFKHVNYLIEKAVIEHFRRQGLPVGGLYERYGLGFDLIDLEARLRGGVFVDDEATLEVKPVTGDDDTAFRFKVTITVLRDGEPKKIVTASAAAVLRRDEDDRRLPGRVPAPAVLDRFTVTALGAPEPGEAVPAAGGDRLPSGGSADRDPVLDRILAGRNGYGWKFRIPYPYVHFFSRMHMSAYLRQMEEAKHRFVDARGISIGAQLAERNWIPAVTHSRIEILGEALLEEDLYTVYTVESIFKNLLYTARMDCYVVRDGRLFQVATGVITHGYGVVEDGNQARVVSWDDRIDRALKGAPGEGA</sequence>
<gene>
    <name evidence="2" type="ORF">ACFO9E_08635</name>
</gene>
<evidence type="ECO:0008006" key="4">
    <source>
        <dbReference type="Google" id="ProtNLM"/>
    </source>
</evidence>
<dbReference type="Gene3D" id="3.10.129.10">
    <property type="entry name" value="Hotdog Thioesterase"/>
    <property type="match status" value="2"/>
</dbReference>
<comment type="caution">
    <text evidence="2">The sequence shown here is derived from an EMBL/GenBank/DDBJ whole genome shotgun (WGS) entry which is preliminary data.</text>
</comment>
<feature type="compositionally biased region" description="Low complexity" evidence="1">
    <location>
        <begin position="158"/>
        <end position="169"/>
    </location>
</feature>
<evidence type="ECO:0000256" key="1">
    <source>
        <dbReference type="SAM" id="MobiDB-lite"/>
    </source>
</evidence>
<evidence type="ECO:0000313" key="3">
    <source>
        <dbReference type="Proteomes" id="UP001595993"/>
    </source>
</evidence>
<dbReference type="Proteomes" id="UP001595993">
    <property type="component" value="Unassembled WGS sequence"/>
</dbReference>
<dbReference type="SUPFAM" id="SSF54637">
    <property type="entry name" value="Thioesterase/thiol ester dehydrase-isomerase"/>
    <property type="match status" value="2"/>
</dbReference>